<protein>
    <submittedName>
        <fullName evidence="2">Uncharacterized protein</fullName>
    </submittedName>
</protein>
<keyword evidence="1" id="KW-1133">Transmembrane helix</keyword>
<name>A0A4V2G5J7_9GAMM</name>
<reference evidence="2 3" key="1">
    <citation type="submission" date="2019-02" db="EMBL/GenBank/DDBJ databases">
        <title>Genomic Encyclopedia of Type Strains, Phase IV (KMG-IV): sequencing the most valuable type-strain genomes for metagenomic binning, comparative biology and taxonomic classification.</title>
        <authorList>
            <person name="Goeker M."/>
        </authorList>
    </citation>
    <scope>NUCLEOTIDE SEQUENCE [LARGE SCALE GENOMIC DNA]</scope>
    <source>
        <strain evidence="2 3">DSM 105135</strain>
    </source>
</reference>
<comment type="caution">
    <text evidence="2">The sequence shown here is derived from an EMBL/GenBank/DDBJ whole genome shotgun (WGS) entry which is preliminary data.</text>
</comment>
<gene>
    <name evidence="2" type="ORF">EV700_1928</name>
</gene>
<feature type="transmembrane region" description="Helical" evidence="1">
    <location>
        <begin position="127"/>
        <end position="147"/>
    </location>
</feature>
<keyword evidence="1" id="KW-0812">Transmembrane</keyword>
<keyword evidence="3" id="KW-1185">Reference proteome</keyword>
<dbReference type="AlphaFoldDB" id="A0A4V2G5J7"/>
<dbReference type="Proteomes" id="UP000292423">
    <property type="component" value="Unassembled WGS sequence"/>
</dbReference>
<organism evidence="2 3">
    <name type="scientific">Fluviicoccus keumensis</name>
    <dbReference type="NCBI Taxonomy" id="1435465"/>
    <lineage>
        <taxon>Bacteria</taxon>
        <taxon>Pseudomonadati</taxon>
        <taxon>Pseudomonadota</taxon>
        <taxon>Gammaproteobacteria</taxon>
        <taxon>Moraxellales</taxon>
        <taxon>Moraxellaceae</taxon>
        <taxon>Fluviicoccus</taxon>
    </lineage>
</organism>
<evidence type="ECO:0000256" key="1">
    <source>
        <dbReference type="SAM" id="Phobius"/>
    </source>
</evidence>
<feature type="transmembrane region" description="Helical" evidence="1">
    <location>
        <begin position="67"/>
        <end position="87"/>
    </location>
</feature>
<evidence type="ECO:0000313" key="3">
    <source>
        <dbReference type="Proteomes" id="UP000292423"/>
    </source>
</evidence>
<feature type="transmembrane region" description="Helical" evidence="1">
    <location>
        <begin position="27"/>
        <end position="46"/>
    </location>
</feature>
<accession>A0A4V2G5J7</accession>
<feature type="transmembrane region" description="Helical" evidence="1">
    <location>
        <begin position="99"/>
        <end position="120"/>
    </location>
</feature>
<sequence>MWRAGLIYGGGDLAATLITGHVQPMRAVGIFLIGALLYAPEIRGYFGWLERSRPNPQGFGPRLQRAALAWLWFNPLWIARHALFIRWLSGRPHPFDAGLLTIGFTSFALNMPVALTANYLIQNRLPLRWRLTGSASFSAVMAVYYALSEVWFG</sequence>
<evidence type="ECO:0000313" key="2">
    <source>
        <dbReference type="EMBL" id="RZU45116.1"/>
    </source>
</evidence>
<keyword evidence="1" id="KW-0472">Membrane</keyword>
<proteinExistence type="predicted"/>
<dbReference type="EMBL" id="SHKX01000012">
    <property type="protein sequence ID" value="RZU45116.1"/>
    <property type="molecule type" value="Genomic_DNA"/>
</dbReference>